<dbReference type="GO" id="GO:0035803">
    <property type="term" value="P:egg coat formation"/>
    <property type="evidence" value="ECO:0007669"/>
    <property type="project" value="TreeGrafter"/>
</dbReference>
<evidence type="ECO:0000313" key="20">
    <source>
        <dbReference type="Proteomes" id="UP000736164"/>
    </source>
</evidence>
<dbReference type="GO" id="GO:0007339">
    <property type="term" value="P:binding of sperm to zona pellucida"/>
    <property type="evidence" value="ECO:0007669"/>
    <property type="project" value="TreeGrafter"/>
</dbReference>
<keyword evidence="10 17" id="KW-0732">Signal</keyword>
<keyword evidence="7" id="KW-0272">Extracellular matrix</keyword>
<evidence type="ECO:0000256" key="13">
    <source>
        <dbReference type="ARBA" id="ARBA00023157"/>
    </source>
</evidence>
<sequence>MRSFLFVLCLCAGAGLPALISAGPAGWDSRELALQADFLAPEDAAQSEDLSLADAPSEDLSASENDSQSLAPDFRSLPVSRDAYSPYFDKEKMKPEAGSRPLPAYIKSILFPPQRGRQPPRPAVGGTRGVAVWCDSSRMYVRVSRLLFGFSCRPSEVTLGNCSVSRTTRRYFYFIYGLHECGTERSVVQGRLVYSNTLRYAPPSSSAPVHRFIPFSVPVKCSYNRFHYSYKVGYVPTWARRRTFFKDLKNKHSFVLLTTNSHWVRLSPKDEYFLGQPMYFQATAYFATVEQRLYIHSCYVTEKPDQHSQPRFPVIDNLGCMVDSKADGCLSRFVPSKQKDVLRFTIDAFLFQKKLSRKHEVTELYMHCVMAVAPAKATPGTKSCTYNREVKRWEELYGDHEVCACCESRCAGSRNEGESGSLSLVDASLPKRQPCLDN</sequence>
<evidence type="ECO:0000256" key="10">
    <source>
        <dbReference type="ARBA" id="ARBA00022729"/>
    </source>
</evidence>
<dbReference type="GO" id="GO:0032190">
    <property type="term" value="F:acrosin binding"/>
    <property type="evidence" value="ECO:0007669"/>
    <property type="project" value="TreeGrafter"/>
</dbReference>
<dbReference type="SMART" id="SM00241">
    <property type="entry name" value="ZP"/>
    <property type="match status" value="1"/>
</dbReference>
<organism evidence="19 20">
    <name type="scientific">Atractosteus spatula</name>
    <name type="common">Alligator gar</name>
    <name type="synonym">Lepisosteus spatula</name>
    <dbReference type="NCBI Taxonomy" id="7917"/>
    <lineage>
        <taxon>Eukaryota</taxon>
        <taxon>Metazoa</taxon>
        <taxon>Chordata</taxon>
        <taxon>Craniata</taxon>
        <taxon>Vertebrata</taxon>
        <taxon>Euteleostomi</taxon>
        <taxon>Actinopterygii</taxon>
        <taxon>Neopterygii</taxon>
        <taxon>Holostei</taxon>
        <taxon>Semionotiformes</taxon>
        <taxon>Lepisosteidae</taxon>
        <taxon>Atractosteus</taxon>
    </lineage>
</organism>
<keyword evidence="5" id="KW-1003">Cell membrane</keyword>
<comment type="similarity">
    <text evidence="3">Belongs to the ZP domain family. ZPC subfamily.</text>
</comment>
<evidence type="ECO:0000256" key="4">
    <source>
        <dbReference type="ARBA" id="ARBA00017980"/>
    </source>
</evidence>
<evidence type="ECO:0000256" key="7">
    <source>
        <dbReference type="ARBA" id="ARBA00022530"/>
    </source>
</evidence>
<evidence type="ECO:0000256" key="8">
    <source>
        <dbReference type="ARBA" id="ARBA00022685"/>
    </source>
</evidence>
<evidence type="ECO:0000256" key="3">
    <source>
        <dbReference type="ARBA" id="ARBA00006735"/>
    </source>
</evidence>
<evidence type="ECO:0000256" key="11">
    <source>
        <dbReference type="ARBA" id="ARBA00022989"/>
    </source>
</evidence>
<dbReference type="Gene3D" id="2.60.40.3210">
    <property type="entry name" value="Zona pellucida, ZP-N domain"/>
    <property type="match status" value="1"/>
</dbReference>
<evidence type="ECO:0000256" key="12">
    <source>
        <dbReference type="ARBA" id="ARBA00023136"/>
    </source>
</evidence>
<dbReference type="InterPro" id="IPR001507">
    <property type="entry name" value="ZP_dom"/>
</dbReference>
<dbReference type="FunFam" id="2.60.40.4100:FF:000002">
    <property type="entry name" value="Zona pellucida sperm-binding protein 3"/>
    <property type="match status" value="1"/>
</dbReference>
<evidence type="ECO:0000256" key="17">
    <source>
        <dbReference type="SAM" id="SignalP"/>
    </source>
</evidence>
<evidence type="ECO:0000256" key="9">
    <source>
        <dbReference type="ARBA" id="ARBA00022692"/>
    </source>
</evidence>
<dbReference type="Proteomes" id="UP000736164">
    <property type="component" value="Unassembled WGS sequence"/>
</dbReference>
<evidence type="ECO:0000256" key="16">
    <source>
        <dbReference type="SAM" id="MobiDB-lite"/>
    </source>
</evidence>
<keyword evidence="9" id="KW-0812">Transmembrane</keyword>
<name>A0A8J7NZ36_ATRSP</name>
<protein>
    <recommendedName>
        <fullName evidence="4">Zona pellucida sperm-binding protein 3</fullName>
    </recommendedName>
    <alternativeName>
        <fullName evidence="15">Zona pellucida glycoprotein 3</fullName>
    </alternativeName>
</protein>
<feature type="domain" description="ZP" evidence="18">
    <location>
        <begin position="133"/>
        <end position="391"/>
    </location>
</feature>
<keyword evidence="11" id="KW-1133">Transmembrane helix</keyword>
<dbReference type="PROSITE" id="PS51034">
    <property type="entry name" value="ZP_2"/>
    <property type="match status" value="1"/>
</dbReference>
<feature type="region of interest" description="Disordered" evidence="16">
    <location>
        <begin position="47"/>
        <end position="73"/>
    </location>
</feature>
<proteinExistence type="inferred from homology"/>
<evidence type="ECO:0000256" key="15">
    <source>
        <dbReference type="ARBA" id="ARBA00030824"/>
    </source>
</evidence>
<dbReference type="InterPro" id="IPR042235">
    <property type="entry name" value="ZP-C_dom"/>
</dbReference>
<reference evidence="19" key="1">
    <citation type="journal article" date="2021" name="Cell">
        <title>Tracing the genetic footprints of vertebrate landing in non-teleost ray-finned fishes.</title>
        <authorList>
            <person name="Bi X."/>
            <person name="Wang K."/>
            <person name="Yang L."/>
            <person name="Pan H."/>
            <person name="Jiang H."/>
            <person name="Wei Q."/>
            <person name="Fang M."/>
            <person name="Yu H."/>
            <person name="Zhu C."/>
            <person name="Cai Y."/>
            <person name="He Y."/>
            <person name="Gan X."/>
            <person name="Zeng H."/>
            <person name="Yu D."/>
            <person name="Zhu Y."/>
            <person name="Jiang H."/>
            <person name="Qiu Q."/>
            <person name="Yang H."/>
            <person name="Zhang Y.E."/>
            <person name="Wang W."/>
            <person name="Zhu M."/>
            <person name="He S."/>
            <person name="Zhang G."/>
        </authorList>
    </citation>
    <scope>NUCLEOTIDE SEQUENCE</scope>
    <source>
        <strain evidence="19">Allg_001</strain>
    </source>
</reference>
<evidence type="ECO:0000256" key="2">
    <source>
        <dbReference type="ARBA" id="ARBA00004498"/>
    </source>
</evidence>
<dbReference type="Pfam" id="PF23344">
    <property type="entry name" value="ZP-N"/>
    <property type="match status" value="1"/>
</dbReference>
<dbReference type="EMBL" id="JAAWVO010053379">
    <property type="protein sequence ID" value="MBN3321025.1"/>
    <property type="molecule type" value="Genomic_DNA"/>
</dbReference>
<evidence type="ECO:0000256" key="1">
    <source>
        <dbReference type="ARBA" id="ARBA00004251"/>
    </source>
</evidence>
<accession>A0A8J7NZ36</accession>
<keyword evidence="20" id="KW-1185">Reference proteome</keyword>
<keyword evidence="6" id="KW-0964">Secreted</keyword>
<feature type="non-terminal residue" evidence="19">
    <location>
        <position position="438"/>
    </location>
</feature>
<feature type="compositionally biased region" description="Polar residues" evidence="16">
    <location>
        <begin position="60"/>
        <end position="70"/>
    </location>
</feature>
<dbReference type="PANTHER" id="PTHR11576">
    <property type="entry name" value="ZONA PELLUCIDA SPERM-BINDING PROTEIN 3"/>
    <property type="match status" value="1"/>
</dbReference>
<dbReference type="PANTHER" id="PTHR11576:SF15">
    <property type="entry name" value="ZONA PELLUCIDA SPERM-BINDING PROTEIN 3-LIKE"/>
    <property type="match status" value="1"/>
</dbReference>
<evidence type="ECO:0000313" key="19">
    <source>
        <dbReference type="EMBL" id="MBN3321025.1"/>
    </source>
</evidence>
<dbReference type="InterPro" id="IPR055356">
    <property type="entry name" value="ZP-N"/>
</dbReference>
<dbReference type="GO" id="GO:2000344">
    <property type="term" value="P:positive regulation of acrosome reaction"/>
    <property type="evidence" value="ECO:0007669"/>
    <property type="project" value="TreeGrafter"/>
</dbReference>
<keyword evidence="8" id="KW-0165">Cleavage on pair of basic residues</keyword>
<dbReference type="FunFam" id="2.60.40.3210:FF:000001">
    <property type="entry name" value="Zona pellucida sperm-binding protein 3"/>
    <property type="match status" value="1"/>
</dbReference>
<evidence type="ECO:0000259" key="18">
    <source>
        <dbReference type="PROSITE" id="PS51034"/>
    </source>
</evidence>
<feature type="non-terminal residue" evidence="19">
    <location>
        <position position="1"/>
    </location>
</feature>
<dbReference type="Gene3D" id="2.60.40.4100">
    <property type="entry name" value="Zona pellucida, ZP-C domain"/>
    <property type="match status" value="1"/>
</dbReference>
<dbReference type="Pfam" id="PF00100">
    <property type="entry name" value="Zona_pellucida"/>
    <property type="match status" value="1"/>
</dbReference>
<keyword evidence="13" id="KW-1015">Disulfide bond</keyword>
<feature type="chain" id="PRO_5035290876" description="Zona pellucida sperm-binding protein 3" evidence="17">
    <location>
        <begin position="23"/>
        <end position="438"/>
    </location>
</feature>
<dbReference type="InterPro" id="IPR055355">
    <property type="entry name" value="ZP-C"/>
</dbReference>
<evidence type="ECO:0000256" key="6">
    <source>
        <dbReference type="ARBA" id="ARBA00022525"/>
    </source>
</evidence>
<dbReference type="AlphaFoldDB" id="A0A8J7NZ36"/>
<evidence type="ECO:0000256" key="14">
    <source>
        <dbReference type="ARBA" id="ARBA00023180"/>
    </source>
</evidence>
<evidence type="ECO:0000256" key="5">
    <source>
        <dbReference type="ARBA" id="ARBA00022475"/>
    </source>
</evidence>
<keyword evidence="14" id="KW-0325">Glycoprotein</keyword>
<dbReference type="GO" id="GO:0005886">
    <property type="term" value="C:plasma membrane"/>
    <property type="evidence" value="ECO:0007669"/>
    <property type="project" value="UniProtKB-SubCell"/>
</dbReference>
<keyword evidence="12" id="KW-0472">Membrane</keyword>
<comment type="subcellular location">
    <subcellularLocation>
        <location evidence="1">Cell membrane</location>
        <topology evidence="1">Single-pass type I membrane protein</topology>
    </subcellularLocation>
    <subcellularLocation>
        <location evidence="2">Secreted</location>
        <location evidence="2">Extracellular space</location>
        <location evidence="2">Extracellular matrix</location>
    </subcellularLocation>
</comment>
<dbReference type="GO" id="GO:0031012">
    <property type="term" value="C:extracellular matrix"/>
    <property type="evidence" value="ECO:0007669"/>
    <property type="project" value="TreeGrafter"/>
</dbReference>
<comment type="caution">
    <text evidence="19">The sequence shown here is derived from an EMBL/GenBank/DDBJ whole genome shotgun (WGS) entry which is preliminary data.</text>
</comment>
<feature type="signal peptide" evidence="17">
    <location>
        <begin position="1"/>
        <end position="22"/>
    </location>
</feature>
<gene>
    <name evidence="19" type="primary">Zp3_11</name>
    <name evidence="19" type="ORF">GTO95_0000935</name>
</gene>